<dbReference type="GO" id="GO:0005829">
    <property type="term" value="C:cytosol"/>
    <property type="evidence" value="ECO:0007669"/>
    <property type="project" value="TreeGrafter"/>
</dbReference>
<evidence type="ECO:0000313" key="3">
    <source>
        <dbReference type="EMBL" id="AZZ56286.1"/>
    </source>
</evidence>
<evidence type="ECO:0000313" key="4">
    <source>
        <dbReference type="Proteomes" id="UP000283946"/>
    </source>
</evidence>
<reference evidence="3 4" key="1">
    <citation type="submission" date="2018-03" db="EMBL/GenBank/DDBJ databases">
        <title>Bacteriophage NCPPB3778 and a type I-E CRISPR drive the evolution of the US Biological Select Agent, Rathayibacter toxicus.</title>
        <authorList>
            <person name="Davis E.W.II."/>
            <person name="Tabima J.F."/>
            <person name="Weisberg A.J."/>
            <person name="Dantas Lopes L."/>
            <person name="Wiseman M.S."/>
            <person name="Wiseman M.S."/>
            <person name="Pupko T."/>
            <person name="Belcher M.S."/>
            <person name="Sechler A.J."/>
            <person name="Tancos M.A."/>
            <person name="Schroeder B.K."/>
            <person name="Murray T.D."/>
            <person name="Luster D.G."/>
            <person name="Schneider W.L."/>
            <person name="Rogers E."/>
            <person name="Andreote F.D."/>
            <person name="Grunwald N.J."/>
            <person name="Putnam M.L."/>
            <person name="Chang J.H."/>
        </authorList>
    </citation>
    <scope>NUCLEOTIDE SEQUENCE [LARGE SCALE GENOMIC DNA]</scope>
    <source>
        <strain evidence="3 4">NCCPB 2253</strain>
    </source>
</reference>
<dbReference type="InterPro" id="IPR012349">
    <property type="entry name" value="Split_barrel_FMN-bd"/>
</dbReference>
<dbReference type="Pfam" id="PF01243">
    <property type="entry name" value="PNPOx_N"/>
    <property type="match status" value="1"/>
</dbReference>
<accession>A0AAD1AD96</accession>
<dbReference type="Proteomes" id="UP000283946">
    <property type="component" value="Chromosome"/>
</dbReference>
<name>A0AAD1AD96_9MICO</name>
<sequence>MPLSPALAALSDASFVSLTTFRKNGVGVSTPVWIARDGDELIVTTPRHSGKVKRLRNDPRVTLVPCDRRGRVADRAAVLEADATIDADTAEVERLGLVFLSKYRLEYRVFMLIERLVSRGDRTRVMLRVTDR</sequence>
<dbReference type="GO" id="GO:0070967">
    <property type="term" value="F:coenzyme F420 binding"/>
    <property type="evidence" value="ECO:0007669"/>
    <property type="project" value="TreeGrafter"/>
</dbReference>
<dbReference type="NCBIfam" id="TIGR03666">
    <property type="entry name" value="Rv2061_F420"/>
    <property type="match status" value="1"/>
</dbReference>
<dbReference type="RefSeq" id="WP_104265453.1">
    <property type="nucleotide sequence ID" value="NZ_CP028130.1"/>
</dbReference>
<dbReference type="PANTHER" id="PTHR35176">
    <property type="entry name" value="HEME OXYGENASE HI_0854-RELATED"/>
    <property type="match status" value="1"/>
</dbReference>
<dbReference type="AlphaFoldDB" id="A0AAD1AD96"/>
<feature type="domain" description="Pyridoxamine 5'-phosphate oxidase N-terminal" evidence="2">
    <location>
        <begin position="8"/>
        <end position="92"/>
    </location>
</feature>
<dbReference type="PANTHER" id="PTHR35176:SF11">
    <property type="entry name" value="PYRIDOXAMINE 5'-PHOSPHATE OXIDASE FAMILY PROTEIN"/>
    <property type="match status" value="1"/>
</dbReference>
<keyword evidence="1" id="KW-0560">Oxidoreductase</keyword>
<organism evidence="3 4">
    <name type="scientific">Rathayibacter iranicus</name>
    <dbReference type="NCBI Taxonomy" id="59737"/>
    <lineage>
        <taxon>Bacteria</taxon>
        <taxon>Bacillati</taxon>
        <taxon>Actinomycetota</taxon>
        <taxon>Actinomycetes</taxon>
        <taxon>Micrococcales</taxon>
        <taxon>Microbacteriaceae</taxon>
        <taxon>Rathayibacter</taxon>
    </lineage>
</organism>
<proteinExistence type="predicted"/>
<dbReference type="InterPro" id="IPR052019">
    <property type="entry name" value="F420H2_bilvrd_red/Heme_oxyg"/>
</dbReference>
<dbReference type="GO" id="GO:0016627">
    <property type="term" value="F:oxidoreductase activity, acting on the CH-CH group of donors"/>
    <property type="evidence" value="ECO:0007669"/>
    <property type="project" value="TreeGrafter"/>
</dbReference>
<gene>
    <name evidence="3" type="ORF">C7V51_10635</name>
</gene>
<evidence type="ECO:0000256" key="1">
    <source>
        <dbReference type="ARBA" id="ARBA00023002"/>
    </source>
</evidence>
<dbReference type="SUPFAM" id="SSF50475">
    <property type="entry name" value="FMN-binding split barrel"/>
    <property type="match status" value="1"/>
</dbReference>
<dbReference type="EMBL" id="CP028130">
    <property type="protein sequence ID" value="AZZ56286.1"/>
    <property type="molecule type" value="Genomic_DNA"/>
</dbReference>
<dbReference type="KEGG" id="ria:C7V51_10635"/>
<protein>
    <submittedName>
        <fullName evidence="3">PPOX class F420-dependent oxidoreductase</fullName>
    </submittedName>
</protein>
<evidence type="ECO:0000259" key="2">
    <source>
        <dbReference type="Pfam" id="PF01243"/>
    </source>
</evidence>
<dbReference type="Gene3D" id="2.30.110.10">
    <property type="entry name" value="Electron Transport, Fmn-binding Protein, Chain A"/>
    <property type="match status" value="1"/>
</dbReference>
<dbReference type="InterPro" id="IPR011576">
    <property type="entry name" value="Pyridox_Oxase_N"/>
</dbReference>
<dbReference type="InterPro" id="IPR019965">
    <property type="entry name" value="PPOX_F420-dep_Rv2061_put"/>
</dbReference>